<dbReference type="PANTHER" id="PTHR11941">
    <property type="entry name" value="ENOYL-COA HYDRATASE-RELATED"/>
    <property type="match status" value="1"/>
</dbReference>
<dbReference type="FunFam" id="3.90.226.10:FF:000009">
    <property type="entry name" value="Carnitinyl-CoA dehydratase"/>
    <property type="match status" value="1"/>
</dbReference>
<reference evidence="4" key="1">
    <citation type="submission" date="2016-01" db="EMBL/GenBank/DDBJ databases">
        <authorList>
            <person name="Peeters C."/>
        </authorList>
    </citation>
    <scope>NUCLEOTIDE SEQUENCE [LARGE SCALE GENOMIC DNA]</scope>
    <source>
        <strain evidence="4">LMG 29318</strain>
    </source>
</reference>
<dbReference type="GO" id="GO:0016836">
    <property type="term" value="F:hydro-lyase activity"/>
    <property type="evidence" value="ECO:0007669"/>
    <property type="project" value="UniProtKB-ARBA"/>
</dbReference>
<dbReference type="InterPro" id="IPR029045">
    <property type="entry name" value="ClpP/crotonase-like_dom_sf"/>
</dbReference>
<dbReference type="Pfam" id="PF00378">
    <property type="entry name" value="ECH_1"/>
    <property type="match status" value="1"/>
</dbReference>
<evidence type="ECO:0000313" key="5">
    <source>
        <dbReference type="Proteomes" id="UP000054870"/>
    </source>
</evidence>
<accession>A0A158C6B8</accession>
<comment type="similarity">
    <text evidence="1 3">Belongs to the enoyl-CoA hydratase/isomerase family.</text>
</comment>
<protein>
    <submittedName>
        <fullName evidence="4">Enoyl-CoA hydratase</fullName>
    </submittedName>
</protein>
<dbReference type="InterPro" id="IPR018376">
    <property type="entry name" value="Enoyl-CoA_hyd/isom_CS"/>
</dbReference>
<dbReference type="Proteomes" id="UP000054870">
    <property type="component" value="Unassembled WGS sequence"/>
</dbReference>
<dbReference type="InterPro" id="IPR014748">
    <property type="entry name" value="Enoyl-CoA_hydra_C"/>
</dbReference>
<dbReference type="Gene3D" id="1.10.12.10">
    <property type="entry name" value="Lyase 2-enoyl-coa Hydratase, Chain A, domain 2"/>
    <property type="match status" value="1"/>
</dbReference>
<dbReference type="FunFam" id="1.10.12.10:FF:000001">
    <property type="entry name" value="Probable enoyl-CoA hydratase, mitochondrial"/>
    <property type="match status" value="1"/>
</dbReference>
<keyword evidence="2" id="KW-0456">Lyase</keyword>
<dbReference type="SUPFAM" id="SSF52096">
    <property type="entry name" value="ClpP/crotonase"/>
    <property type="match status" value="1"/>
</dbReference>
<dbReference type="PANTHER" id="PTHR11941:SF54">
    <property type="entry name" value="ENOYL-COA HYDRATASE, MITOCHONDRIAL"/>
    <property type="match status" value="1"/>
</dbReference>
<dbReference type="GO" id="GO:0006635">
    <property type="term" value="P:fatty acid beta-oxidation"/>
    <property type="evidence" value="ECO:0007669"/>
    <property type="project" value="TreeGrafter"/>
</dbReference>
<proteinExistence type="inferred from homology"/>
<dbReference type="EMBL" id="FCOF02000024">
    <property type="protein sequence ID" value="SAK77863.1"/>
    <property type="molecule type" value="Genomic_DNA"/>
</dbReference>
<keyword evidence="5" id="KW-1185">Reference proteome</keyword>
<evidence type="ECO:0000256" key="2">
    <source>
        <dbReference type="ARBA" id="ARBA00023239"/>
    </source>
</evidence>
<dbReference type="InterPro" id="IPR001753">
    <property type="entry name" value="Enoyl-CoA_hydra/iso"/>
</dbReference>
<name>A0A158C6B8_9BURK</name>
<dbReference type="Gene3D" id="3.90.226.10">
    <property type="entry name" value="2-enoyl-CoA Hydratase, Chain A, domain 1"/>
    <property type="match status" value="1"/>
</dbReference>
<dbReference type="CDD" id="cd06558">
    <property type="entry name" value="crotonase-like"/>
    <property type="match status" value="1"/>
</dbReference>
<organism evidence="4 5">
    <name type="scientific">Caballeronia catudaia</name>
    <dbReference type="NCBI Taxonomy" id="1777136"/>
    <lineage>
        <taxon>Bacteria</taxon>
        <taxon>Pseudomonadati</taxon>
        <taxon>Pseudomonadota</taxon>
        <taxon>Betaproteobacteria</taxon>
        <taxon>Burkholderiales</taxon>
        <taxon>Burkholderiaceae</taxon>
        <taxon>Caballeronia</taxon>
    </lineage>
</organism>
<gene>
    <name evidence="4" type="ORF">AWB75_04585</name>
</gene>
<evidence type="ECO:0000313" key="4">
    <source>
        <dbReference type="EMBL" id="SAK77863.1"/>
    </source>
</evidence>
<evidence type="ECO:0000256" key="3">
    <source>
        <dbReference type="RuleBase" id="RU003707"/>
    </source>
</evidence>
<dbReference type="PROSITE" id="PS00166">
    <property type="entry name" value="ENOYL_COA_HYDRATASE"/>
    <property type="match status" value="1"/>
</dbReference>
<dbReference type="OrthoDB" id="9775794at2"/>
<evidence type="ECO:0000256" key="1">
    <source>
        <dbReference type="ARBA" id="ARBA00005254"/>
    </source>
</evidence>
<dbReference type="AlphaFoldDB" id="A0A158C6B8"/>
<sequence>MQREWTTISVTRPTGGVALINLNRPAQRNALSTTLLREVADVMLQAQADPAVKVVVLTGKEKFFSAGADIKEMHAGGFEALNNPSRQTSWDAIAGFRKPMIAAVQGVCFGGGLEFAMLADVIIAGQTAKFGQPEITIGILPGDGATQRLTRVVGKSLAMQMILSGEPISSEVALRAGLVSEMIPDGEVVERAISLATVFATRAPLALQLAKEAVLAAYETSLSAGLAVERRAIRYAFTTQDQREGMAAFIEKRPPVFTGS</sequence>
<comment type="caution">
    <text evidence="4">The sequence shown here is derived from an EMBL/GenBank/DDBJ whole genome shotgun (WGS) entry which is preliminary data.</text>
</comment>